<dbReference type="OrthoDB" id="413953at2759"/>
<organism evidence="1 2">
    <name type="scientific">Kipferlia bialata</name>
    <dbReference type="NCBI Taxonomy" id="797122"/>
    <lineage>
        <taxon>Eukaryota</taxon>
        <taxon>Metamonada</taxon>
        <taxon>Carpediemonas-like organisms</taxon>
        <taxon>Kipferlia</taxon>
    </lineage>
</organism>
<dbReference type="SUPFAM" id="SSF56784">
    <property type="entry name" value="HAD-like"/>
    <property type="match status" value="1"/>
</dbReference>
<name>A0A9K3GQZ0_9EUKA</name>
<protein>
    <submittedName>
        <fullName evidence="1">Uncharacterized protein</fullName>
    </submittedName>
</protein>
<accession>A0A9K3GQZ0</accession>
<evidence type="ECO:0000313" key="1">
    <source>
        <dbReference type="EMBL" id="GIQ91440.1"/>
    </source>
</evidence>
<sequence length="85" mass="8901">LAQTTTYLLANPETMFIATNSDRTFPTDGIPMPGTGTVIASVGSAVTQQCHVVGKPKGMILTSAMKAHGLSDPQQCCMVGDRMVC</sequence>
<dbReference type="AlphaFoldDB" id="A0A9K3GQZ0"/>
<dbReference type="InterPro" id="IPR023214">
    <property type="entry name" value="HAD_sf"/>
</dbReference>
<dbReference type="Proteomes" id="UP000265618">
    <property type="component" value="Unassembled WGS sequence"/>
</dbReference>
<dbReference type="EMBL" id="BDIP01007715">
    <property type="protein sequence ID" value="GIQ91440.1"/>
    <property type="molecule type" value="Genomic_DNA"/>
</dbReference>
<feature type="non-terminal residue" evidence="1">
    <location>
        <position position="1"/>
    </location>
</feature>
<dbReference type="Gene3D" id="3.40.50.1000">
    <property type="entry name" value="HAD superfamily/HAD-like"/>
    <property type="match status" value="2"/>
</dbReference>
<feature type="non-terminal residue" evidence="1">
    <location>
        <position position="85"/>
    </location>
</feature>
<keyword evidence="2" id="KW-1185">Reference proteome</keyword>
<dbReference type="GO" id="GO:0016791">
    <property type="term" value="F:phosphatase activity"/>
    <property type="evidence" value="ECO:0007669"/>
    <property type="project" value="TreeGrafter"/>
</dbReference>
<dbReference type="PANTHER" id="PTHR19288">
    <property type="entry name" value="4-NITROPHENYLPHOSPHATASE-RELATED"/>
    <property type="match status" value="1"/>
</dbReference>
<reference evidence="1 2" key="1">
    <citation type="journal article" date="2018" name="PLoS ONE">
        <title>The draft genome of Kipferlia bialata reveals reductive genome evolution in fornicate parasites.</title>
        <authorList>
            <person name="Tanifuji G."/>
            <person name="Takabayashi S."/>
            <person name="Kume K."/>
            <person name="Takagi M."/>
            <person name="Nakayama T."/>
            <person name="Kamikawa R."/>
            <person name="Inagaki Y."/>
            <person name="Hashimoto T."/>
        </authorList>
    </citation>
    <scope>NUCLEOTIDE SEQUENCE [LARGE SCALE GENOMIC DNA]</scope>
    <source>
        <strain evidence="1">NY0173</strain>
    </source>
</reference>
<comment type="caution">
    <text evidence="1">The sequence shown here is derived from an EMBL/GenBank/DDBJ whole genome shotgun (WGS) entry which is preliminary data.</text>
</comment>
<dbReference type="PANTHER" id="PTHR19288:SF93">
    <property type="entry name" value="FI11325P-RELATED"/>
    <property type="match status" value="1"/>
</dbReference>
<dbReference type="InterPro" id="IPR036412">
    <property type="entry name" value="HAD-like_sf"/>
</dbReference>
<proteinExistence type="predicted"/>
<dbReference type="GO" id="GO:0005737">
    <property type="term" value="C:cytoplasm"/>
    <property type="evidence" value="ECO:0007669"/>
    <property type="project" value="TreeGrafter"/>
</dbReference>
<dbReference type="Pfam" id="PF13242">
    <property type="entry name" value="Hydrolase_like"/>
    <property type="match status" value="1"/>
</dbReference>
<gene>
    <name evidence="1" type="ORF">KIPB_014693</name>
</gene>
<evidence type="ECO:0000313" key="2">
    <source>
        <dbReference type="Proteomes" id="UP000265618"/>
    </source>
</evidence>